<evidence type="ECO:0000313" key="2">
    <source>
        <dbReference type="Proteomes" id="UP000250079"/>
    </source>
</evidence>
<gene>
    <name evidence="1" type="ORF">IMCC3135_24110</name>
</gene>
<evidence type="ECO:0000313" key="1">
    <source>
        <dbReference type="EMBL" id="ASJ74891.1"/>
    </source>
</evidence>
<dbReference type="InterPro" id="IPR025103">
    <property type="entry name" value="DUF4011"/>
</dbReference>
<dbReference type="AlphaFoldDB" id="A0A2Z2NY65"/>
<dbReference type="EMBL" id="CP018632">
    <property type="protein sequence ID" value="ASJ74891.1"/>
    <property type="molecule type" value="Genomic_DNA"/>
</dbReference>
<name>A0A2Z2NY65_9GAMM</name>
<dbReference type="KEGG" id="gai:IMCC3135_24110"/>
<keyword evidence="2" id="KW-1185">Reference proteome</keyword>
<protein>
    <submittedName>
        <fullName evidence="1">Uncharacterized protein</fullName>
    </submittedName>
</protein>
<organism evidence="1 2">
    <name type="scientific">Granulosicoccus antarcticus IMCC3135</name>
    <dbReference type="NCBI Taxonomy" id="1192854"/>
    <lineage>
        <taxon>Bacteria</taxon>
        <taxon>Pseudomonadati</taxon>
        <taxon>Pseudomonadota</taxon>
        <taxon>Gammaproteobacteria</taxon>
        <taxon>Chromatiales</taxon>
        <taxon>Granulosicoccaceae</taxon>
        <taxon>Granulosicoccus</taxon>
    </lineage>
</organism>
<dbReference type="Pfam" id="PF13195">
    <property type="entry name" value="DUF4011"/>
    <property type="match status" value="1"/>
</dbReference>
<dbReference type="RefSeq" id="WP_157736237.1">
    <property type="nucleotide sequence ID" value="NZ_CP018632.1"/>
</dbReference>
<reference evidence="1 2" key="1">
    <citation type="submission" date="2016-12" db="EMBL/GenBank/DDBJ databases">
        <authorList>
            <person name="Song W.-J."/>
            <person name="Kurnit D.M."/>
        </authorList>
    </citation>
    <scope>NUCLEOTIDE SEQUENCE [LARGE SCALE GENOMIC DNA]</scope>
    <source>
        <strain evidence="1 2">IMCC3135</strain>
    </source>
</reference>
<dbReference type="Proteomes" id="UP000250079">
    <property type="component" value="Chromosome"/>
</dbReference>
<proteinExistence type="predicted"/>
<dbReference type="OrthoDB" id="9757917at2"/>
<accession>A0A2Z2NY65</accession>
<sequence>MEVLQGNQSGSKHSRRRLDRIALGENRALDWGHQESDIGLQCVSPLELADILAQSNGFLDLIPLSASNEAAEPSSDGNTASSTTACATACATDRCNLHTVHDSTDLLQRCKKILVENALIKDKGDRQLYLAAGFISWPDAANANARQRAPLLLYPALLVRIPDEQNYEIRLTGDSPEYNQTLIIHAEQRFGVKLPAQEDPLALSSFFDEVAEAIREVPTLQLELDTCLGSAALLVPTQRSADNVSLPDVPMNFDVGLAMSITGKKSLQQLSAVLQLIPDYNQVDAPSTPEPAPLPSSPSIASLRKYAVRLAAEGLDHVEFRQLTTLPDVIGKWTSAVSTALDCETIKTVLRMPELSARELIRLAGIIELIDKAPNNIESLGHADLCYANSTILLRRARHQAKLIEDELTGLQEHFVMDKVPGKSQLLSLLSELSVTVERGPELVDSTYFNARRQFMEFSIHKSAHLTAEHRRLLSQLAKVMRFRELFVNNTEYRAALGPGYRGLRTDWDVLTHTCEYARELADVLQSETLASQILRNWTAFRAAYSVELELLQNAAEACRRLLGTVGTRWQTQTAASLTVHAQLIASRLTEWRTTYGSMDNHADKTPAMVLSSFSGRSHDDILVETQVDETRTRINRQLQDGEIRREQITDTLKWLLAASQAATDHDLDIDAIVEHLQIA</sequence>